<protein>
    <submittedName>
        <fullName evidence="3">RcnB family protein</fullName>
    </submittedName>
</protein>
<feature type="compositionally biased region" description="Basic residues" evidence="1">
    <location>
        <begin position="63"/>
        <end position="72"/>
    </location>
</feature>
<dbReference type="Gene3D" id="3.10.450.160">
    <property type="entry name" value="inner membrane protein cigr"/>
    <property type="match status" value="1"/>
</dbReference>
<evidence type="ECO:0000313" key="4">
    <source>
        <dbReference type="Proteomes" id="UP000317355"/>
    </source>
</evidence>
<organism evidence="3 4">
    <name type="scientific">Sedimenticola thiotaurini</name>
    <dbReference type="NCBI Taxonomy" id="1543721"/>
    <lineage>
        <taxon>Bacteria</taxon>
        <taxon>Pseudomonadati</taxon>
        <taxon>Pseudomonadota</taxon>
        <taxon>Gammaproteobacteria</taxon>
        <taxon>Chromatiales</taxon>
        <taxon>Sedimenticolaceae</taxon>
        <taxon>Sedimenticola</taxon>
    </lineage>
</organism>
<proteinExistence type="predicted"/>
<evidence type="ECO:0000256" key="1">
    <source>
        <dbReference type="SAM" id="MobiDB-lite"/>
    </source>
</evidence>
<gene>
    <name evidence="3" type="ORF">FHK82_01375</name>
</gene>
<feature type="chain" id="PRO_5021928725" evidence="2">
    <location>
        <begin position="28"/>
        <end position="149"/>
    </location>
</feature>
<feature type="region of interest" description="Disordered" evidence="1">
    <location>
        <begin position="52"/>
        <end position="119"/>
    </location>
</feature>
<keyword evidence="2" id="KW-0732">Signal</keyword>
<evidence type="ECO:0000256" key="2">
    <source>
        <dbReference type="SAM" id="SignalP"/>
    </source>
</evidence>
<feature type="signal peptide" evidence="2">
    <location>
        <begin position="1"/>
        <end position="27"/>
    </location>
</feature>
<name>A0A558DF55_9GAMM</name>
<accession>A0A558DF55</accession>
<reference evidence="3 4" key="1">
    <citation type="submission" date="2019-07" db="EMBL/GenBank/DDBJ databases">
        <title>The pathways for chlorine oxyanion respiration interact through the shared metabolite chlorate.</title>
        <authorList>
            <person name="Barnum T.P."/>
            <person name="Cheng Y."/>
            <person name="Hill K.A."/>
            <person name="Lucas L.N."/>
            <person name="Carlson H.K."/>
            <person name="Coates J.D."/>
        </authorList>
    </citation>
    <scope>NUCLEOTIDE SEQUENCE [LARGE SCALE GENOMIC DNA]</scope>
    <source>
        <strain evidence="3">BK-3</strain>
    </source>
</reference>
<sequence>MKQPLHQTLFAACLTALLALPIVSLQAGNSGELLGTIFSEIEKQAIEDYYHGRFGKPTTKQQKSGKKPKKQKGMPPGLAKRDSLPPGLAKQLERNGHLPPGLEKRDLPEGLDRLLPPRGHGQERVVVDNDVLLIETATGLILDILRDVF</sequence>
<dbReference type="AlphaFoldDB" id="A0A558DF55"/>
<feature type="compositionally biased region" description="Basic and acidic residues" evidence="1">
    <location>
        <begin position="91"/>
        <end position="112"/>
    </location>
</feature>
<comment type="caution">
    <text evidence="3">The sequence shown here is derived from an EMBL/GenBank/DDBJ whole genome shotgun (WGS) entry which is preliminary data.</text>
</comment>
<evidence type="ECO:0000313" key="3">
    <source>
        <dbReference type="EMBL" id="TVT59659.1"/>
    </source>
</evidence>
<dbReference type="EMBL" id="VMRY01000003">
    <property type="protein sequence ID" value="TVT59659.1"/>
    <property type="molecule type" value="Genomic_DNA"/>
</dbReference>
<dbReference type="Proteomes" id="UP000317355">
    <property type="component" value="Unassembled WGS sequence"/>
</dbReference>